<reference evidence="1 2" key="1">
    <citation type="journal article" date="2016" name="Nat. Commun.">
        <title>Thousands of microbial genomes shed light on interconnected biogeochemical processes in an aquifer system.</title>
        <authorList>
            <person name="Anantharaman K."/>
            <person name="Brown C.T."/>
            <person name="Hug L.A."/>
            <person name="Sharon I."/>
            <person name="Castelle C.J."/>
            <person name="Probst A.J."/>
            <person name="Thomas B.C."/>
            <person name="Singh A."/>
            <person name="Wilkins M.J."/>
            <person name="Karaoz U."/>
            <person name="Brodie E.L."/>
            <person name="Williams K.H."/>
            <person name="Hubbard S.S."/>
            <person name="Banfield J.F."/>
        </authorList>
    </citation>
    <scope>NUCLEOTIDE SEQUENCE [LARGE SCALE GENOMIC DNA]</scope>
</reference>
<dbReference type="EMBL" id="MFFB01000016">
    <property type="protein sequence ID" value="OGE94511.1"/>
    <property type="molecule type" value="Genomic_DNA"/>
</dbReference>
<gene>
    <name evidence="1" type="ORF">A3B10_02570</name>
</gene>
<organism evidence="1 2">
    <name type="scientific">Candidatus Doudnabacteria bacterium RIFCSPLOWO2_01_FULL_44_21</name>
    <dbReference type="NCBI Taxonomy" id="1817841"/>
    <lineage>
        <taxon>Bacteria</taxon>
        <taxon>Candidatus Doudnaibacteriota</taxon>
    </lineage>
</organism>
<evidence type="ECO:0000313" key="1">
    <source>
        <dbReference type="EMBL" id="OGE94511.1"/>
    </source>
</evidence>
<accession>A0A1F5PX55</accession>
<dbReference type="Proteomes" id="UP000177281">
    <property type="component" value="Unassembled WGS sequence"/>
</dbReference>
<sequence>MSKIIQRFESFFFASRIEANERVSDLIIQLRSPRIPFVISEFEEKGSKYLLAESSPDYTRGTILATGKNKEELALNLKNAIFSAYSIPYWYCNPDLINLDGALASTEKKPVYATT</sequence>
<dbReference type="STRING" id="1817841.A3B10_02570"/>
<protein>
    <submittedName>
        <fullName evidence="1">Uncharacterized protein</fullName>
    </submittedName>
</protein>
<dbReference type="AlphaFoldDB" id="A0A1F5PX55"/>
<name>A0A1F5PX55_9BACT</name>
<comment type="caution">
    <text evidence="1">The sequence shown here is derived from an EMBL/GenBank/DDBJ whole genome shotgun (WGS) entry which is preliminary data.</text>
</comment>
<evidence type="ECO:0000313" key="2">
    <source>
        <dbReference type="Proteomes" id="UP000177281"/>
    </source>
</evidence>
<proteinExistence type="predicted"/>